<keyword evidence="1" id="KW-0732">Signal</keyword>
<protein>
    <recommendedName>
        <fullName evidence="4">Excinuclease ATPase subunit</fullName>
    </recommendedName>
</protein>
<dbReference type="OrthoDB" id="8161726at2"/>
<evidence type="ECO:0000313" key="2">
    <source>
        <dbReference type="EMBL" id="SEI25550.1"/>
    </source>
</evidence>
<dbReference type="AlphaFoldDB" id="A0A1H6PFA4"/>
<evidence type="ECO:0000313" key="3">
    <source>
        <dbReference type="Proteomes" id="UP000182272"/>
    </source>
</evidence>
<reference evidence="2 3" key="1">
    <citation type="submission" date="2016-10" db="EMBL/GenBank/DDBJ databases">
        <authorList>
            <person name="de Groot N.N."/>
        </authorList>
    </citation>
    <scope>NUCLEOTIDE SEQUENCE [LARGE SCALE GENOMIC DNA]</scope>
    <source>
        <strain evidence="2 3">LMG 2158</strain>
    </source>
</reference>
<accession>A0A1H6PFA4</accession>
<gene>
    <name evidence="2" type="ORF">SAMN05216581_5944</name>
</gene>
<dbReference type="Proteomes" id="UP000182272">
    <property type="component" value="Chromosome I"/>
</dbReference>
<dbReference type="RefSeq" id="WP_010453690.1">
    <property type="nucleotide sequence ID" value="NZ_CP087202.1"/>
</dbReference>
<proteinExistence type="predicted"/>
<feature type="chain" id="PRO_5009299318" description="Excinuclease ATPase subunit" evidence="1">
    <location>
        <begin position="24"/>
        <end position="148"/>
    </location>
</feature>
<sequence length="148" mass="15653">MKTKTWAAVTALMLCSLPGLSQARDTTLNLPFDKVVAEAVSTGKIDGSVKFYLAGNTPKGKVTVVSPDAVTNKKTNAFNKSDEEACAWALQSALITLHDAAKKVGANAVTNIVSYYKRNETKSPTTYECHAGAFIGGVALKGDLSKVQ</sequence>
<feature type="signal peptide" evidence="1">
    <location>
        <begin position="1"/>
        <end position="23"/>
    </location>
</feature>
<evidence type="ECO:0008006" key="4">
    <source>
        <dbReference type="Google" id="ProtNLM"/>
    </source>
</evidence>
<organism evidence="2 3">
    <name type="scientific">Pseudomonas asplenii</name>
    <dbReference type="NCBI Taxonomy" id="53407"/>
    <lineage>
        <taxon>Bacteria</taxon>
        <taxon>Pseudomonadati</taxon>
        <taxon>Pseudomonadota</taxon>
        <taxon>Gammaproteobacteria</taxon>
        <taxon>Pseudomonadales</taxon>
        <taxon>Pseudomonadaceae</taxon>
        <taxon>Pseudomonas</taxon>
    </lineage>
</organism>
<name>A0A1H6PFA4_9PSED</name>
<evidence type="ECO:0000256" key="1">
    <source>
        <dbReference type="SAM" id="SignalP"/>
    </source>
</evidence>
<dbReference type="EMBL" id="LT629972">
    <property type="protein sequence ID" value="SEI25550.1"/>
    <property type="molecule type" value="Genomic_DNA"/>
</dbReference>